<feature type="signal peptide" evidence="2">
    <location>
        <begin position="1"/>
        <end position="26"/>
    </location>
</feature>
<keyword evidence="2" id="KW-0732">Signal</keyword>
<evidence type="ECO:0000313" key="4">
    <source>
        <dbReference type="Proteomes" id="UP001154282"/>
    </source>
</evidence>
<keyword evidence="4" id="KW-1185">Reference proteome</keyword>
<dbReference type="PRINTS" id="PR00724">
    <property type="entry name" value="CRBOXYPTASEC"/>
</dbReference>
<comment type="similarity">
    <text evidence="1">Belongs to the peptidase S10 family.</text>
</comment>
<organism evidence="3 4">
    <name type="scientific">Linum tenue</name>
    <dbReference type="NCBI Taxonomy" id="586396"/>
    <lineage>
        <taxon>Eukaryota</taxon>
        <taxon>Viridiplantae</taxon>
        <taxon>Streptophyta</taxon>
        <taxon>Embryophyta</taxon>
        <taxon>Tracheophyta</taxon>
        <taxon>Spermatophyta</taxon>
        <taxon>Magnoliopsida</taxon>
        <taxon>eudicotyledons</taxon>
        <taxon>Gunneridae</taxon>
        <taxon>Pentapetalae</taxon>
        <taxon>rosids</taxon>
        <taxon>fabids</taxon>
        <taxon>Malpighiales</taxon>
        <taxon>Linaceae</taxon>
        <taxon>Linum</taxon>
    </lineage>
</organism>
<sequence length="302" mass="33549">MDKLVNFLHFFRLPLLLLLLLALICSISHHGHVAASKSTVEYLPGFQGRLPFYLETGYIGVGEAAELFYYFVKSEGNPEADPLLLWLTGGPGCSGLTGLALDIGFSYTTNPSLADHPSDHVQVSQAAEFIRKWLGEHSEFLQNPLYIAGDSYAGITVPPIVQRLSIGNERGIEPMLNLKGYILGNPGTSGEFDKNARIPSAHGMALISDELYQSLHKSCKGEYHIVDPTNLECKNNLEAFYECLSGINMFNPLDPQCILHQMPVEIAALRRRRRLLQDESRLLSTIDPPELDCKVATYNFHC</sequence>
<protein>
    <recommendedName>
        <fullName evidence="5">Serine carboxypeptidase-like 18</fullName>
    </recommendedName>
</protein>
<dbReference type="PANTHER" id="PTHR11802:SF29">
    <property type="entry name" value="SERINE CARBOXYPEPTIDASE-LIKE 19"/>
    <property type="match status" value="1"/>
</dbReference>
<dbReference type="GO" id="GO:0016747">
    <property type="term" value="F:acyltransferase activity, transferring groups other than amino-acyl groups"/>
    <property type="evidence" value="ECO:0007669"/>
    <property type="project" value="TreeGrafter"/>
</dbReference>
<accession>A0AAV0PB84</accession>
<evidence type="ECO:0000256" key="1">
    <source>
        <dbReference type="ARBA" id="ARBA00009431"/>
    </source>
</evidence>
<dbReference type="InterPro" id="IPR029058">
    <property type="entry name" value="AB_hydrolase_fold"/>
</dbReference>
<evidence type="ECO:0000313" key="3">
    <source>
        <dbReference type="EMBL" id="CAI0467867.1"/>
    </source>
</evidence>
<comment type="caution">
    <text evidence="3">The sequence shown here is derived from an EMBL/GenBank/DDBJ whole genome shotgun (WGS) entry which is preliminary data.</text>
</comment>
<dbReference type="GO" id="GO:0004185">
    <property type="term" value="F:serine-type carboxypeptidase activity"/>
    <property type="evidence" value="ECO:0007669"/>
    <property type="project" value="InterPro"/>
</dbReference>
<name>A0AAV0PB84_9ROSI</name>
<dbReference type="PANTHER" id="PTHR11802">
    <property type="entry name" value="SERINE PROTEASE FAMILY S10 SERINE CARBOXYPEPTIDASE"/>
    <property type="match status" value="1"/>
</dbReference>
<dbReference type="EMBL" id="CAMGYJ010000008">
    <property type="protein sequence ID" value="CAI0467867.1"/>
    <property type="molecule type" value="Genomic_DNA"/>
</dbReference>
<feature type="chain" id="PRO_5043718006" description="Serine carboxypeptidase-like 18" evidence="2">
    <location>
        <begin position="27"/>
        <end position="302"/>
    </location>
</feature>
<gene>
    <name evidence="3" type="ORF">LITE_LOCUS37608</name>
</gene>
<dbReference type="Gene3D" id="3.40.50.1820">
    <property type="entry name" value="alpha/beta hydrolase"/>
    <property type="match status" value="2"/>
</dbReference>
<dbReference type="SUPFAM" id="SSF53474">
    <property type="entry name" value="alpha/beta-Hydrolases"/>
    <property type="match status" value="1"/>
</dbReference>
<evidence type="ECO:0008006" key="5">
    <source>
        <dbReference type="Google" id="ProtNLM"/>
    </source>
</evidence>
<dbReference type="AlphaFoldDB" id="A0AAV0PB84"/>
<dbReference type="Proteomes" id="UP001154282">
    <property type="component" value="Unassembled WGS sequence"/>
</dbReference>
<dbReference type="InterPro" id="IPR001563">
    <property type="entry name" value="Peptidase_S10"/>
</dbReference>
<dbReference type="Pfam" id="PF00450">
    <property type="entry name" value="Peptidase_S10"/>
    <property type="match status" value="1"/>
</dbReference>
<proteinExistence type="inferred from homology"/>
<dbReference type="GO" id="GO:0019748">
    <property type="term" value="P:secondary metabolic process"/>
    <property type="evidence" value="ECO:0007669"/>
    <property type="project" value="TreeGrafter"/>
</dbReference>
<dbReference type="GO" id="GO:0006508">
    <property type="term" value="P:proteolysis"/>
    <property type="evidence" value="ECO:0007669"/>
    <property type="project" value="InterPro"/>
</dbReference>
<reference evidence="3" key="1">
    <citation type="submission" date="2022-08" db="EMBL/GenBank/DDBJ databases">
        <authorList>
            <person name="Gutierrez-Valencia J."/>
        </authorList>
    </citation>
    <scope>NUCLEOTIDE SEQUENCE</scope>
</reference>
<evidence type="ECO:0000256" key="2">
    <source>
        <dbReference type="SAM" id="SignalP"/>
    </source>
</evidence>